<dbReference type="RefSeq" id="WP_109894253.1">
    <property type="nucleotide sequence ID" value="NZ_CP029550.1"/>
</dbReference>
<sequence length="84" mass="9219">MHHRTVVALAIGFAACVQDARAGSPSQPDREALKARCSGDYAIYYGDLPRDGPEVQACFRKNMADLSPACRTEVERHEKSGRRG</sequence>
<dbReference type="OrthoDB" id="7997566at2"/>
<gene>
    <name evidence="1" type="ORF">DK389_26715</name>
</gene>
<protein>
    <recommendedName>
        <fullName evidence="3">3',5'-cyclic-nucleotide phosphodiesterase</fullName>
    </recommendedName>
</protein>
<dbReference type="PROSITE" id="PS51257">
    <property type="entry name" value="PROKAR_LIPOPROTEIN"/>
    <property type="match status" value="1"/>
</dbReference>
<evidence type="ECO:0008006" key="3">
    <source>
        <dbReference type="Google" id="ProtNLM"/>
    </source>
</evidence>
<evidence type="ECO:0000313" key="1">
    <source>
        <dbReference type="EMBL" id="AWN43446.1"/>
    </source>
</evidence>
<accession>A0A2U8WDQ6</accession>
<dbReference type="EMBL" id="CP029550">
    <property type="protein sequence ID" value="AWN43446.1"/>
    <property type="molecule type" value="Genomic_DNA"/>
</dbReference>
<organism evidence="1 2">
    <name type="scientific">Methylobacterium durans</name>
    <dbReference type="NCBI Taxonomy" id="2202825"/>
    <lineage>
        <taxon>Bacteria</taxon>
        <taxon>Pseudomonadati</taxon>
        <taxon>Pseudomonadota</taxon>
        <taxon>Alphaproteobacteria</taxon>
        <taxon>Hyphomicrobiales</taxon>
        <taxon>Methylobacteriaceae</taxon>
        <taxon>Methylobacterium</taxon>
    </lineage>
</organism>
<dbReference type="AlphaFoldDB" id="A0A2U8WDQ6"/>
<keyword evidence="2" id="KW-1185">Reference proteome</keyword>
<name>A0A2U8WDQ6_9HYPH</name>
<dbReference type="KEGG" id="mets:DK389_26715"/>
<evidence type="ECO:0000313" key="2">
    <source>
        <dbReference type="Proteomes" id="UP000245926"/>
    </source>
</evidence>
<dbReference type="Proteomes" id="UP000245926">
    <property type="component" value="Chromosome"/>
</dbReference>
<reference evidence="2" key="1">
    <citation type="submission" date="2018-05" db="EMBL/GenBank/DDBJ databases">
        <title>Complete Genome Sequence of Methylobacterium sp. 17SD2-17.</title>
        <authorList>
            <person name="Srinivasan S."/>
        </authorList>
    </citation>
    <scope>NUCLEOTIDE SEQUENCE [LARGE SCALE GENOMIC DNA]</scope>
    <source>
        <strain evidence="2">17SD2-17</strain>
    </source>
</reference>
<proteinExistence type="predicted"/>